<feature type="compositionally biased region" description="Low complexity" evidence="1">
    <location>
        <begin position="321"/>
        <end position="340"/>
    </location>
</feature>
<evidence type="ECO:0000313" key="5">
    <source>
        <dbReference type="Proteomes" id="UP000054248"/>
    </source>
</evidence>
<reference evidence="4 5" key="1">
    <citation type="submission" date="2014-04" db="EMBL/GenBank/DDBJ databases">
        <authorList>
            <consortium name="DOE Joint Genome Institute"/>
            <person name="Kuo A."/>
            <person name="Girlanda M."/>
            <person name="Perotto S."/>
            <person name="Kohler A."/>
            <person name="Nagy L.G."/>
            <person name="Floudas D."/>
            <person name="Copeland A."/>
            <person name="Barry K.W."/>
            <person name="Cichocki N."/>
            <person name="Veneault-Fourrey C."/>
            <person name="LaButti K."/>
            <person name="Lindquist E.A."/>
            <person name="Lipzen A."/>
            <person name="Lundell T."/>
            <person name="Morin E."/>
            <person name="Murat C."/>
            <person name="Sun H."/>
            <person name="Tunlid A."/>
            <person name="Henrissat B."/>
            <person name="Grigoriev I.V."/>
            <person name="Hibbett D.S."/>
            <person name="Martin F."/>
            <person name="Nordberg H.P."/>
            <person name="Cantor M.N."/>
            <person name="Hua S.X."/>
        </authorList>
    </citation>
    <scope>NUCLEOTIDE SEQUENCE [LARGE SCALE GENOMIC DNA]</scope>
    <source>
        <strain evidence="4 5">MUT 4182</strain>
    </source>
</reference>
<dbReference type="AlphaFoldDB" id="A0A0C3QWA0"/>
<dbReference type="Pfam" id="PF09463">
    <property type="entry name" value="Opy2"/>
    <property type="match status" value="1"/>
</dbReference>
<dbReference type="Proteomes" id="UP000054248">
    <property type="component" value="Unassembled WGS sequence"/>
</dbReference>
<feature type="region of interest" description="Disordered" evidence="1">
    <location>
        <begin position="166"/>
        <end position="190"/>
    </location>
</feature>
<feature type="region of interest" description="Disordered" evidence="1">
    <location>
        <begin position="207"/>
        <end position="238"/>
    </location>
</feature>
<feature type="compositionally biased region" description="Pro residues" evidence="1">
    <location>
        <begin position="217"/>
        <end position="230"/>
    </location>
</feature>
<proteinExistence type="predicted"/>
<feature type="transmembrane region" description="Helical" evidence="2">
    <location>
        <begin position="67"/>
        <end position="89"/>
    </location>
</feature>
<organism evidence="4 5">
    <name type="scientific">Tulasnella calospora MUT 4182</name>
    <dbReference type="NCBI Taxonomy" id="1051891"/>
    <lineage>
        <taxon>Eukaryota</taxon>
        <taxon>Fungi</taxon>
        <taxon>Dikarya</taxon>
        <taxon>Basidiomycota</taxon>
        <taxon>Agaricomycotina</taxon>
        <taxon>Agaricomycetes</taxon>
        <taxon>Cantharellales</taxon>
        <taxon>Tulasnellaceae</taxon>
        <taxon>Tulasnella</taxon>
    </lineage>
</organism>
<dbReference type="STRING" id="1051891.A0A0C3QWA0"/>
<accession>A0A0C3QWA0</accession>
<evidence type="ECO:0000256" key="2">
    <source>
        <dbReference type="SAM" id="Phobius"/>
    </source>
</evidence>
<feature type="region of interest" description="Disordered" evidence="1">
    <location>
        <begin position="124"/>
        <end position="148"/>
    </location>
</feature>
<feature type="region of interest" description="Disordered" evidence="1">
    <location>
        <begin position="321"/>
        <end position="437"/>
    </location>
</feature>
<evidence type="ECO:0000256" key="1">
    <source>
        <dbReference type="SAM" id="MobiDB-lite"/>
    </source>
</evidence>
<name>A0A0C3QWA0_9AGAM</name>
<feature type="compositionally biased region" description="Polar residues" evidence="1">
    <location>
        <begin position="178"/>
        <end position="190"/>
    </location>
</feature>
<gene>
    <name evidence="4" type="ORF">M407DRAFT_240888</name>
</gene>
<sequence>MLDHAHLGDPLLLLPRQDCIECPAPPACNCAANEVCERTIQSCSQCATNVCVASGSSGSKGGVSNGALAGAVLGCVVLLTLVVTTFFMWRRRVRARKAAQASLEKSTISPFDLQGPNVITTPLPPNSPHSPMYGTQSPTGLAPPGSPGADVRMYNGTMINLGGATSPTRQFYEGEPAQPQNPFNDSASMSTMNSNVIPIAYVPPSSNSMSVSDGIGPHPPSPSHPFPPSRPARSPDLDLRAPPAVLRRASLLDAASKNDLLAPKSVYGAQSTRSGVSAVSSRASTMSGVSSVYERPTIVTSAKIGRQVLGVVRAEVVPLPGSVPGSPSGSAAQSAYGGSPLSTPGLRSRPSIRSPLAGPSFSQSDMESQDVPPTPPPPLPTNGLASPVMSVRSDPFSDLKSATNEAFLRTPVSPTSAPLPPSRPESAASPTTPTTPLSALTAQATEGGRLLTPSRSEYPPMPPVPMEMEPPRSRHVPHESMASFVSATSRADSIINNGFVFFPPTPGSGHTAFTGAFGPVRMDDPLPPRRALAGFSTVSTSSNMSNGLEAFPFHFGPGGNAANVPQSMMSPLATGTDVPSRAVPFGNDNGARASLDTLALSRDVEAYPLGFDRR</sequence>
<keyword evidence="2" id="KW-1133">Transmembrane helix</keyword>
<dbReference type="EMBL" id="KN822945">
    <property type="protein sequence ID" value="KIO34056.1"/>
    <property type="molecule type" value="Genomic_DNA"/>
</dbReference>
<dbReference type="OrthoDB" id="2402916at2759"/>
<dbReference type="HOGENOM" id="CLU_407767_0_0_1"/>
<dbReference type="InterPro" id="IPR018571">
    <property type="entry name" value="Membrane_anchor_Opy2_N"/>
</dbReference>
<keyword evidence="2" id="KW-0472">Membrane</keyword>
<evidence type="ECO:0000259" key="3">
    <source>
        <dbReference type="Pfam" id="PF09463"/>
    </source>
</evidence>
<keyword evidence="5" id="KW-1185">Reference proteome</keyword>
<feature type="compositionally biased region" description="Low complexity" evidence="1">
    <location>
        <begin position="424"/>
        <end position="437"/>
    </location>
</feature>
<protein>
    <recommendedName>
        <fullName evidence="3">Membrane anchor Opy2 N-terminal domain-containing protein</fullName>
    </recommendedName>
</protein>
<reference evidence="5" key="2">
    <citation type="submission" date="2015-01" db="EMBL/GenBank/DDBJ databases">
        <title>Evolutionary Origins and Diversification of the Mycorrhizal Mutualists.</title>
        <authorList>
            <consortium name="DOE Joint Genome Institute"/>
            <consortium name="Mycorrhizal Genomics Consortium"/>
            <person name="Kohler A."/>
            <person name="Kuo A."/>
            <person name="Nagy L.G."/>
            <person name="Floudas D."/>
            <person name="Copeland A."/>
            <person name="Barry K.W."/>
            <person name="Cichocki N."/>
            <person name="Veneault-Fourrey C."/>
            <person name="LaButti K."/>
            <person name="Lindquist E.A."/>
            <person name="Lipzen A."/>
            <person name="Lundell T."/>
            <person name="Morin E."/>
            <person name="Murat C."/>
            <person name="Riley R."/>
            <person name="Ohm R."/>
            <person name="Sun H."/>
            <person name="Tunlid A."/>
            <person name="Henrissat B."/>
            <person name="Grigoriev I.V."/>
            <person name="Hibbett D.S."/>
            <person name="Martin F."/>
        </authorList>
    </citation>
    <scope>NUCLEOTIDE SEQUENCE [LARGE SCALE GENOMIC DNA]</scope>
    <source>
        <strain evidence="5">MUT 4182</strain>
    </source>
</reference>
<evidence type="ECO:0000313" key="4">
    <source>
        <dbReference type="EMBL" id="KIO34056.1"/>
    </source>
</evidence>
<feature type="domain" description="Membrane anchor Opy2 N-terminal" evidence="3">
    <location>
        <begin position="19"/>
        <end position="51"/>
    </location>
</feature>
<keyword evidence="2" id="KW-0812">Transmembrane</keyword>